<name>F6H9S7_VITVI</name>
<evidence type="ECO:0000313" key="2">
    <source>
        <dbReference type="EMBL" id="CCB48970.1"/>
    </source>
</evidence>
<gene>
    <name evidence="2" type="ordered locus">VIT_19s0085g01010</name>
</gene>
<sequence>MGNFFGFRRRRGNSRSVSSINGSFRINGDSSNSVVERRRAEVAARYPTTARSMSSEKEKGGASHASSAASTASKPNKYSFIPDNFSTIEQGGNKIIQIDSWR</sequence>
<dbReference type="EMBL" id="FN595503">
    <property type="protein sequence ID" value="CCB48970.1"/>
    <property type="molecule type" value="Genomic_DNA"/>
</dbReference>
<dbReference type="PaxDb" id="29760-VIT_19s0085g01010.t01"/>
<dbReference type="AlphaFoldDB" id="F6H9S7"/>
<feature type="region of interest" description="Disordered" evidence="1">
    <location>
        <begin position="1"/>
        <end position="79"/>
    </location>
</feature>
<organism evidence="2 3">
    <name type="scientific">Vitis vinifera</name>
    <name type="common">Grape</name>
    <dbReference type="NCBI Taxonomy" id="29760"/>
    <lineage>
        <taxon>Eukaryota</taxon>
        <taxon>Viridiplantae</taxon>
        <taxon>Streptophyta</taxon>
        <taxon>Embryophyta</taxon>
        <taxon>Tracheophyta</taxon>
        <taxon>Spermatophyta</taxon>
        <taxon>Magnoliopsida</taxon>
        <taxon>eudicotyledons</taxon>
        <taxon>Gunneridae</taxon>
        <taxon>Pentapetalae</taxon>
        <taxon>rosids</taxon>
        <taxon>Vitales</taxon>
        <taxon>Vitaceae</taxon>
        <taxon>Viteae</taxon>
        <taxon>Vitis</taxon>
    </lineage>
</organism>
<dbReference type="Proteomes" id="UP000009183">
    <property type="component" value="Chromosome 19"/>
</dbReference>
<evidence type="ECO:0000256" key="1">
    <source>
        <dbReference type="SAM" id="MobiDB-lite"/>
    </source>
</evidence>
<dbReference type="InParanoid" id="F6H9S7"/>
<feature type="compositionally biased region" description="Low complexity" evidence="1">
    <location>
        <begin position="62"/>
        <end position="73"/>
    </location>
</feature>
<reference evidence="3" key="1">
    <citation type="journal article" date="2007" name="Nature">
        <title>The grapevine genome sequence suggests ancestral hexaploidization in major angiosperm phyla.</title>
        <authorList>
            <consortium name="The French-Italian Public Consortium for Grapevine Genome Characterization."/>
            <person name="Jaillon O."/>
            <person name="Aury J.-M."/>
            <person name="Noel B."/>
            <person name="Policriti A."/>
            <person name="Clepet C."/>
            <person name="Casagrande A."/>
            <person name="Choisne N."/>
            <person name="Aubourg S."/>
            <person name="Vitulo N."/>
            <person name="Jubin C."/>
            <person name="Vezzi A."/>
            <person name="Legeai F."/>
            <person name="Hugueney P."/>
            <person name="Dasilva C."/>
            <person name="Horner D."/>
            <person name="Mica E."/>
            <person name="Jublot D."/>
            <person name="Poulain J."/>
            <person name="Bruyere C."/>
            <person name="Billault A."/>
            <person name="Segurens B."/>
            <person name="Gouyvenoux M."/>
            <person name="Ugarte E."/>
            <person name="Cattonaro F."/>
            <person name="Anthouard V."/>
            <person name="Vico V."/>
            <person name="Del Fabbro C."/>
            <person name="Alaux M."/>
            <person name="Di Gaspero G."/>
            <person name="Dumas V."/>
            <person name="Felice N."/>
            <person name="Paillard S."/>
            <person name="Juman I."/>
            <person name="Moroldo M."/>
            <person name="Scalabrin S."/>
            <person name="Canaguier A."/>
            <person name="Le Clainche I."/>
            <person name="Malacrida G."/>
            <person name="Durand E."/>
            <person name="Pesole G."/>
            <person name="Laucou V."/>
            <person name="Chatelet P."/>
            <person name="Merdinoglu D."/>
            <person name="Delledonne M."/>
            <person name="Pezzotti M."/>
            <person name="Lecharny A."/>
            <person name="Scarpelli C."/>
            <person name="Artiguenave F."/>
            <person name="Pe M.E."/>
            <person name="Valle G."/>
            <person name="Morgante M."/>
            <person name="Caboche M."/>
            <person name="Adam-Blondon A.-F."/>
            <person name="Weissenbach J."/>
            <person name="Quetier F."/>
            <person name="Wincker P."/>
        </authorList>
    </citation>
    <scope>NUCLEOTIDE SEQUENCE [LARGE SCALE GENOMIC DNA]</scope>
    <source>
        <strain evidence="3">cv. Pinot noir / PN40024</strain>
    </source>
</reference>
<accession>F6H9S7</accession>
<feature type="compositionally biased region" description="Low complexity" evidence="1">
    <location>
        <begin position="14"/>
        <end position="25"/>
    </location>
</feature>
<evidence type="ECO:0000313" key="3">
    <source>
        <dbReference type="Proteomes" id="UP000009183"/>
    </source>
</evidence>
<protein>
    <submittedName>
        <fullName evidence="2">Uncharacterized protein</fullName>
    </submittedName>
</protein>
<dbReference type="HOGENOM" id="CLU_2282621_0_0_1"/>
<keyword evidence="3" id="KW-1185">Reference proteome</keyword>
<proteinExistence type="predicted"/>